<keyword evidence="1" id="KW-0472">Membrane</keyword>
<evidence type="ECO:0000313" key="4">
    <source>
        <dbReference type="Proteomes" id="UP000315115"/>
    </source>
</evidence>
<sequence length="154" mass="16558">MKIKQVKGLAVIEFTIMSSFFLLLIFSILSIGMLMFSMQAVSEATRTAARMAAVCQIGDAGVKDYVSTNSLVSMVGVDNIQIEYLDENSSVLATPTINNVRFVRARAVGLNYQLMSLLGFLGTNGLITIPSFETTIPSESLGIVTVASESDTDC</sequence>
<dbReference type="InterPro" id="IPR012495">
    <property type="entry name" value="TadE-like_dom"/>
</dbReference>
<dbReference type="RefSeq" id="WP_172622625.1">
    <property type="nucleotide sequence ID" value="NZ_AP019800.1"/>
</dbReference>
<dbReference type="Proteomes" id="UP000315115">
    <property type="component" value="Plasmid pAM7"/>
</dbReference>
<keyword evidence="3" id="KW-0614">Plasmid</keyword>
<dbReference type="EMBL" id="AP019800">
    <property type="protein sequence ID" value="BBL92446.1"/>
    <property type="molecule type" value="Genomic_DNA"/>
</dbReference>
<evidence type="ECO:0000259" key="2">
    <source>
        <dbReference type="Pfam" id="PF07811"/>
    </source>
</evidence>
<proteinExistence type="predicted"/>
<feature type="transmembrane region" description="Helical" evidence="1">
    <location>
        <begin position="12"/>
        <end position="36"/>
    </location>
</feature>
<keyword evidence="1" id="KW-0812">Transmembrane</keyword>
<protein>
    <submittedName>
        <fullName evidence="3">Pilus biosynthesis protein TadE</fullName>
    </submittedName>
</protein>
<geneLocation type="plasmid" evidence="4">
    <name>pam7 dna</name>
</geneLocation>
<keyword evidence="1" id="KW-1133">Transmembrane helix</keyword>
<feature type="domain" description="TadE-like" evidence="2">
    <location>
        <begin position="8"/>
        <end position="50"/>
    </location>
</feature>
<accession>A0A510IJ53</accession>
<gene>
    <name evidence="3" type="ORF">VroAM7_50990</name>
</gene>
<dbReference type="AlphaFoldDB" id="A0A510IJ53"/>
<evidence type="ECO:0000256" key="1">
    <source>
        <dbReference type="SAM" id="Phobius"/>
    </source>
</evidence>
<evidence type="ECO:0000313" key="3">
    <source>
        <dbReference type="EMBL" id="BBL92446.1"/>
    </source>
</evidence>
<dbReference type="Pfam" id="PF07811">
    <property type="entry name" value="TadE"/>
    <property type="match status" value="1"/>
</dbReference>
<organism evidence="3 4">
    <name type="scientific">Vibrio rotiferianus</name>
    <dbReference type="NCBI Taxonomy" id="190895"/>
    <lineage>
        <taxon>Bacteria</taxon>
        <taxon>Pseudomonadati</taxon>
        <taxon>Pseudomonadota</taxon>
        <taxon>Gammaproteobacteria</taxon>
        <taxon>Vibrionales</taxon>
        <taxon>Vibrionaceae</taxon>
        <taxon>Vibrio</taxon>
    </lineage>
</organism>
<reference evidence="4" key="1">
    <citation type="submission" date="2019-07" db="EMBL/GenBank/DDBJ databases">
        <title>Complete Genome Sequences of Vibrion rotiferianus strain AM7.</title>
        <authorList>
            <person name="Miyazaki K."/>
            <person name="Wiseschart A."/>
            <person name="Pootanakit K."/>
            <person name="Ishimori K."/>
            <person name="Kitahara K."/>
        </authorList>
    </citation>
    <scope>NUCLEOTIDE SEQUENCE [LARGE SCALE GENOMIC DNA]</scope>
    <source>
        <strain evidence="4">AM7</strain>
        <plasmid evidence="4">pam7 dna</plasmid>
    </source>
</reference>
<name>A0A510IJ53_9VIBR</name>